<evidence type="ECO:0000256" key="1">
    <source>
        <dbReference type="SAM" id="SignalP"/>
    </source>
</evidence>
<gene>
    <name evidence="3" type="ORF">ACRB68_05250</name>
</gene>
<sequence>MSGKHRKTSTLTLALRATGTLAAGLAVVGTVATTANAGIPVPGQDAPKSGPVSAAQAALVGRGVPAQAQGQAHAQAAPKARTAAKAQARRVPTADDAIKKALTQVGVKENRNGETKFQDWYMSTARAKETVKRDGGSIKAYNDAQWCDMFVSWVGQQIGFDHQTGQDAWTVAHAKWFKSQGRWGTTPKPGAIVFFAWDGGKSLDDIVHVGMVIKDNGNGTVRTVEGNTGNAVQVKTRDTDQIVGYGYPDYAK</sequence>
<feature type="chain" id="PRO_5044498324" description="Peptidase C51 domain-containing protein" evidence="1">
    <location>
        <begin position="38"/>
        <end position="252"/>
    </location>
</feature>
<feature type="domain" description="Peptidase C51" evidence="2">
    <location>
        <begin position="141"/>
        <end position="227"/>
    </location>
</feature>
<dbReference type="EMBL" id="WEGH01000001">
    <property type="protein sequence ID" value="MQY02495.1"/>
    <property type="molecule type" value="Genomic_DNA"/>
</dbReference>
<dbReference type="Proteomes" id="UP000487268">
    <property type="component" value="Unassembled WGS sequence"/>
</dbReference>
<dbReference type="AlphaFoldDB" id="A0A7K0BMU8"/>
<feature type="signal peptide" evidence="1">
    <location>
        <begin position="1"/>
        <end position="37"/>
    </location>
</feature>
<proteinExistence type="predicted"/>
<dbReference type="Gene3D" id="3.90.1720.10">
    <property type="entry name" value="endopeptidase domain like (from Nostoc punctiforme)"/>
    <property type="match status" value="1"/>
</dbReference>
<comment type="caution">
    <text evidence="3">The sequence shown here is derived from an EMBL/GenBank/DDBJ whole genome shotgun (WGS) entry which is preliminary data.</text>
</comment>
<dbReference type="RefSeq" id="WP_153530667.1">
    <property type="nucleotide sequence ID" value="NZ_WEGH01000001.1"/>
</dbReference>
<reference evidence="3 4" key="1">
    <citation type="submission" date="2019-10" db="EMBL/GenBank/DDBJ databases">
        <title>Actinomadura rubteroloni sp. nov. and Actinomadura macrotermitis sp. nov., isolated from the gut of fungus growing-termite Macrotermes natalensis.</title>
        <authorList>
            <person name="Benndorf R."/>
            <person name="Martin K."/>
            <person name="Kuefner M."/>
            <person name="De Beer W."/>
            <person name="Kaster A.-K."/>
            <person name="Vollmers J."/>
            <person name="Poulsen M."/>
            <person name="Beemelmanns C."/>
        </authorList>
    </citation>
    <scope>NUCLEOTIDE SEQUENCE [LARGE SCALE GENOMIC DNA]</scope>
    <source>
        <strain evidence="3 4">RB68</strain>
    </source>
</reference>
<evidence type="ECO:0000313" key="4">
    <source>
        <dbReference type="Proteomes" id="UP000487268"/>
    </source>
</evidence>
<evidence type="ECO:0000313" key="3">
    <source>
        <dbReference type="EMBL" id="MQY02495.1"/>
    </source>
</evidence>
<dbReference type="InterPro" id="IPR007921">
    <property type="entry name" value="CHAP_dom"/>
</dbReference>
<name>A0A7K0BMU8_9ACTN</name>
<accession>A0A7K0BMU8</accession>
<keyword evidence="4" id="KW-1185">Reference proteome</keyword>
<dbReference type="Pfam" id="PF05257">
    <property type="entry name" value="CHAP"/>
    <property type="match status" value="1"/>
</dbReference>
<dbReference type="OrthoDB" id="5124837at2"/>
<keyword evidence="1" id="KW-0732">Signal</keyword>
<organism evidence="3 4">
    <name type="scientific">Actinomadura macrotermitis</name>
    <dbReference type="NCBI Taxonomy" id="2585200"/>
    <lineage>
        <taxon>Bacteria</taxon>
        <taxon>Bacillati</taxon>
        <taxon>Actinomycetota</taxon>
        <taxon>Actinomycetes</taxon>
        <taxon>Streptosporangiales</taxon>
        <taxon>Thermomonosporaceae</taxon>
        <taxon>Actinomadura</taxon>
    </lineage>
</organism>
<evidence type="ECO:0000259" key="2">
    <source>
        <dbReference type="Pfam" id="PF05257"/>
    </source>
</evidence>
<protein>
    <recommendedName>
        <fullName evidence="2">Peptidase C51 domain-containing protein</fullName>
    </recommendedName>
</protein>